<proteinExistence type="predicted"/>
<dbReference type="Proteomes" id="UP001595851">
    <property type="component" value="Unassembled WGS sequence"/>
</dbReference>
<feature type="region of interest" description="Disordered" evidence="1">
    <location>
        <begin position="57"/>
        <end position="82"/>
    </location>
</feature>
<gene>
    <name evidence="2" type="ORF">ACFOY2_53780</name>
</gene>
<name>A0ABV8GV27_9ACTN</name>
<evidence type="ECO:0000313" key="2">
    <source>
        <dbReference type="EMBL" id="MFC4016167.1"/>
    </source>
</evidence>
<organism evidence="2 3">
    <name type="scientific">Nonomuraea purpurea</name>
    <dbReference type="NCBI Taxonomy" id="1849276"/>
    <lineage>
        <taxon>Bacteria</taxon>
        <taxon>Bacillati</taxon>
        <taxon>Actinomycetota</taxon>
        <taxon>Actinomycetes</taxon>
        <taxon>Streptosporangiales</taxon>
        <taxon>Streptosporangiaceae</taxon>
        <taxon>Nonomuraea</taxon>
    </lineage>
</organism>
<evidence type="ECO:0000313" key="3">
    <source>
        <dbReference type="Proteomes" id="UP001595851"/>
    </source>
</evidence>
<dbReference type="RefSeq" id="WP_379535960.1">
    <property type="nucleotide sequence ID" value="NZ_JBHSBI010000059.1"/>
</dbReference>
<evidence type="ECO:0000256" key="1">
    <source>
        <dbReference type="SAM" id="MobiDB-lite"/>
    </source>
</evidence>
<accession>A0ABV8GV27</accession>
<keyword evidence="3" id="KW-1185">Reference proteome</keyword>
<reference evidence="3" key="1">
    <citation type="journal article" date="2019" name="Int. J. Syst. Evol. Microbiol.">
        <title>The Global Catalogue of Microorganisms (GCM) 10K type strain sequencing project: providing services to taxonomists for standard genome sequencing and annotation.</title>
        <authorList>
            <consortium name="The Broad Institute Genomics Platform"/>
            <consortium name="The Broad Institute Genome Sequencing Center for Infectious Disease"/>
            <person name="Wu L."/>
            <person name="Ma J."/>
        </authorList>
    </citation>
    <scope>NUCLEOTIDE SEQUENCE [LARGE SCALE GENOMIC DNA]</scope>
    <source>
        <strain evidence="3">TBRC 1276</strain>
    </source>
</reference>
<comment type="caution">
    <text evidence="2">The sequence shown here is derived from an EMBL/GenBank/DDBJ whole genome shotgun (WGS) entry which is preliminary data.</text>
</comment>
<protein>
    <submittedName>
        <fullName evidence="2">Uncharacterized protein</fullName>
    </submittedName>
</protein>
<sequence length="118" mass="12379">MDLARRQGAAPELMYVVDLPGYEVSEQSVGVINDDGFCETRRWPCSAEWFGRCGLPGPASNSTQSHPGRHPGSAMAGQGGGWRVGDGGAGAGWLASHLMARLGGELGEVQDDGLVPHF</sequence>
<dbReference type="EMBL" id="JBHSBI010000059">
    <property type="protein sequence ID" value="MFC4016167.1"/>
    <property type="molecule type" value="Genomic_DNA"/>
</dbReference>